<protein>
    <submittedName>
        <fullName evidence="2">Uncharacterized protein</fullName>
    </submittedName>
</protein>
<name>A0A395N870_TRIAR</name>
<evidence type="ECO:0000313" key="3">
    <source>
        <dbReference type="Proteomes" id="UP000266272"/>
    </source>
</evidence>
<gene>
    <name evidence="2" type="ORF">TARUN_10250</name>
</gene>
<keyword evidence="3" id="KW-1185">Reference proteome</keyword>
<accession>A0A395N870</accession>
<evidence type="ECO:0000256" key="1">
    <source>
        <dbReference type="SAM" id="MobiDB-lite"/>
    </source>
</evidence>
<feature type="compositionally biased region" description="Low complexity" evidence="1">
    <location>
        <begin position="69"/>
        <end position="78"/>
    </location>
</feature>
<sequence length="90" mass="9395">MASSSQKEKDDIAATISKLAIDSGKTTASSKSKKAKKPVADSWEDEDVSDEEAEDDDDDKVTQEMEAGTSTPSSLTLPTVPPPTPASPLG</sequence>
<feature type="compositionally biased region" description="Pro residues" evidence="1">
    <location>
        <begin position="79"/>
        <end position="90"/>
    </location>
</feature>
<dbReference type="Proteomes" id="UP000266272">
    <property type="component" value="Unassembled WGS sequence"/>
</dbReference>
<feature type="compositionally biased region" description="Acidic residues" evidence="1">
    <location>
        <begin position="42"/>
        <end position="59"/>
    </location>
</feature>
<proteinExistence type="predicted"/>
<reference evidence="2 3" key="1">
    <citation type="journal article" date="2018" name="PLoS Pathog.">
        <title>Evolution of structural diversity of trichothecenes, a family of toxins produced by plant pathogenic and entomopathogenic fungi.</title>
        <authorList>
            <person name="Proctor R.H."/>
            <person name="McCormick S.P."/>
            <person name="Kim H.S."/>
            <person name="Cardoza R.E."/>
            <person name="Stanley A.M."/>
            <person name="Lindo L."/>
            <person name="Kelly A."/>
            <person name="Brown D.W."/>
            <person name="Lee T."/>
            <person name="Vaughan M.M."/>
            <person name="Alexander N.J."/>
            <person name="Busman M."/>
            <person name="Gutierrez S."/>
        </authorList>
    </citation>
    <scope>NUCLEOTIDE SEQUENCE [LARGE SCALE GENOMIC DNA]</scope>
    <source>
        <strain evidence="2 3">IBT 40837</strain>
    </source>
</reference>
<feature type="region of interest" description="Disordered" evidence="1">
    <location>
        <begin position="18"/>
        <end position="90"/>
    </location>
</feature>
<dbReference type="AlphaFoldDB" id="A0A395N870"/>
<feature type="non-terminal residue" evidence="2">
    <location>
        <position position="90"/>
    </location>
</feature>
<dbReference type="EMBL" id="PXOA01001040">
    <property type="protein sequence ID" value="RFU72007.1"/>
    <property type="molecule type" value="Genomic_DNA"/>
</dbReference>
<evidence type="ECO:0000313" key="2">
    <source>
        <dbReference type="EMBL" id="RFU72007.1"/>
    </source>
</evidence>
<comment type="caution">
    <text evidence="2">The sequence shown here is derived from an EMBL/GenBank/DDBJ whole genome shotgun (WGS) entry which is preliminary data.</text>
</comment>
<organism evidence="2 3">
    <name type="scientific">Trichoderma arundinaceum</name>
    <dbReference type="NCBI Taxonomy" id="490622"/>
    <lineage>
        <taxon>Eukaryota</taxon>
        <taxon>Fungi</taxon>
        <taxon>Dikarya</taxon>
        <taxon>Ascomycota</taxon>
        <taxon>Pezizomycotina</taxon>
        <taxon>Sordariomycetes</taxon>
        <taxon>Hypocreomycetidae</taxon>
        <taxon>Hypocreales</taxon>
        <taxon>Hypocreaceae</taxon>
        <taxon>Trichoderma</taxon>
    </lineage>
</organism>